<reference evidence="1 2" key="1">
    <citation type="submission" date="2016-02" db="EMBL/GenBank/DDBJ databases">
        <title>Genome sequence of Clostridium tepidiprofundi DSM 19306.</title>
        <authorList>
            <person name="Poehlein A."/>
            <person name="Daniel R."/>
        </authorList>
    </citation>
    <scope>NUCLEOTIDE SEQUENCE [LARGE SCALE GENOMIC DNA]</scope>
    <source>
        <strain evidence="1 2">DSM 19306</strain>
    </source>
</reference>
<proteinExistence type="predicted"/>
<accession>A0A151B3T3</accession>
<name>A0A151B3T3_9CLOT</name>
<protein>
    <submittedName>
        <fullName evidence="1">Coenzyme PQQ synthesis protein D</fullName>
    </submittedName>
</protein>
<dbReference type="STRING" id="1121338.CLTEP_15120"/>
<dbReference type="InterPro" id="IPR041881">
    <property type="entry name" value="PqqD_sf"/>
</dbReference>
<organism evidence="1 2">
    <name type="scientific">Clostridium tepidiprofundi DSM 19306</name>
    <dbReference type="NCBI Taxonomy" id="1121338"/>
    <lineage>
        <taxon>Bacteria</taxon>
        <taxon>Bacillati</taxon>
        <taxon>Bacillota</taxon>
        <taxon>Clostridia</taxon>
        <taxon>Eubacteriales</taxon>
        <taxon>Clostridiaceae</taxon>
        <taxon>Clostridium</taxon>
    </lineage>
</organism>
<dbReference type="PATRIC" id="fig|1121338.3.peg.1556"/>
<dbReference type="Gene3D" id="1.10.10.1150">
    <property type="entry name" value="Coenzyme PQQ synthesis protein D (PqqD)"/>
    <property type="match status" value="1"/>
</dbReference>
<dbReference type="RefSeq" id="WP_066824878.1">
    <property type="nucleotide sequence ID" value="NZ_LTBA01000014.1"/>
</dbReference>
<sequence length="117" mass="13763">MSINKKNDKNFLEFVPVKSEKIEWQLNDKGLVQLIVWRNGLFDKIVRKLFNTPEKSIIDLDEQGSNVWKNIDGEKNIHELSQLQKEKFGTKAEPVYNRIVTYINILNNNSFITLKKK</sequence>
<dbReference type="AlphaFoldDB" id="A0A151B3T3"/>
<dbReference type="EMBL" id="LTBA01000014">
    <property type="protein sequence ID" value="KYH34584.1"/>
    <property type="molecule type" value="Genomic_DNA"/>
</dbReference>
<gene>
    <name evidence="1" type="primary">pqqD_1</name>
    <name evidence="1" type="ORF">CLTEP_15120</name>
</gene>
<keyword evidence="2" id="KW-1185">Reference proteome</keyword>
<dbReference type="InterPro" id="IPR008792">
    <property type="entry name" value="PQQD"/>
</dbReference>
<evidence type="ECO:0000313" key="2">
    <source>
        <dbReference type="Proteomes" id="UP000075531"/>
    </source>
</evidence>
<dbReference type="OrthoDB" id="308521at2"/>
<dbReference type="Pfam" id="PF05402">
    <property type="entry name" value="PqqD"/>
    <property type="match status" value="1"/>
</dbReference>
<evidence type="ECO:0000313" key="1">
    <source>
        <dbReference type="EMBL" id="KYH34584.1"/>
    </source>
</evidence>
<dbReference type="Proteomes" id="UP000075531">
    <property type="component" value="Unassembled WGS sequence"/>
</dbReference>
<comment type="caution">
    <text evidence="1">The sequence shown here is derived from an EMBL/GenBank/DDBJ whole genome shotgun (WGS) entry which is preliminary data.</text>
</comment>